<dbReference type="SUPFAM" id="SSF46955">
    <property type="entry name" value="Putative DNA-binding domain"/>
    <property type="match status" value="1"/>
</dbReference>
<organism evidence="2 3">
    <name type="scientific">Velamenicoccus archaeovorus</name>
    <dbReference type="NCBI Taxonomy" id="1930593"/>
    <lineage>
        <taxon>Bacteria</taxon>
        <taxon>Pseudomonadati</taxon>
        <taxon>Candidatus Omnitrophota</taxon>
        <taxon>Candidatus Velamenicoccus</taxon>
    </lineage>
</organism>
<protein>
    <recommendedName>
        <fullName evidence="1">HTH merR-type domain-containing protein</fullName>
    </recommendedName>
</protein>
<keyword evidence="3" id="KW-1185">Reference proteome</keyword>
<dbReference type="Pfam" id="PF13411">
    <property type="entry name" value="MerR_1"/>
    <property type="match status" value="1"/>
</dbReference>
<name>A0A410P3P9_VELA1</name>
<dbReference type="GO" id="GO:0003677">
    <property type="term" value="F:DNA binding"/>
    <property type="evidence" value="ECO:0007669"/>
    <property type="project" value="InterPro"/>
</dbReference>
<sequence length="63" mass="7896">MRKIKGQKVFTIKETAEILDVHRMTIYHWFKKGWVKVKRDYRNFPVFTEKDIENIKKWRNTLR</sequence>
<evidence type="ECO:0000313" key="3">
    <source>
        <dbReference type="Proteomes" id="UP000287243"/>
    </source>
</evidence>
<dbReference type="InterPro" id="IPR000551">
    <property type="entry name" value="MerR-type_HTH_dom"/>
</dbReference>
<evidence type="ECO:0000259" key="1">
    <source>
        <dbReference type="Pfam" id="PF13411"/>
    </source>
</evidence>
<dbReference type="InterPro" id="IPR009061">
    <property type="entry name" value="DNA-bd_dom_put_sf"/>
</dbReference>
<accession>A0A410P3P9</accession>
<dbReference type="GO" id="GO:0006355">
    <property type="term" value="P:regulation of DNA-templated transcription"/>
    <property type="evidence" value="ECO:0007669"/>
    <property type="project" value="InterPro"/>
</dbReference>
<dbReference type="Proteomes" id="UP000287243">
    <property type="component" value="Chromosome"/>
</dbReference>
<dbReference type="Gene3D" id="1.10.1660.10">
    <property type="match status" value="1"/>
</dbReference>
<evidence type="ECO:0000313" key="2">
    <source>
        <dbReference type="EMBL" id="QAT16732.1"/>
    </source>
</evidence>
<proteinExistence type="predicted"/>
<dbReference type="EMBL" id="CP019384">
    <property type="protein sequence ID" value="QAT16732.1"/>
    <property type="molecule type" value="Genomic_DNA"/>
</dbReference>
<dbReference type="KEGG" id="vai:BU251_02780"/>
<dbReference type="AlphaFoldDB" id="A0A410P3P9"/>
<dbReference type="RefSeq" id="WP_128699369.1">
    <property type="nucleotide sequence ID" value="NZ_CP019384.1"/>
</dbReference>
<dbReference type="OrthoDB" id="3575335at2"/>
<reference evidence="2 3" key="1">
    <citation type="submission" date="2017-01" db="EMBL/GenBank/DDBJ databases">
        <title>First insights into the biology of 'candidatus Vampirococcus archaeovorus'.</title>
        <authorList>
            <person name="Kizina J."/>
            <person name="Jordan S."/>
            <person name="Stueber K."/>
            <person name="Reinhardt R."/>
            <person name="Harder J."/>
        </authorList>
    </citation>
    <scope>NUCLEOTIDE SEQUENCE [LARGE SCALE GENOMIC DNA]</scope>
    <source>
        <strain evidence="2 3">LiM</strain>
    </source>
</reference>
<feature type="domain" description="HTH merR-type" evidence="1">
    <location>
        <begin position="10"/>
        <end position="59"/>
    </location>
</feature>
<gene>
    <name evidence="2" type="ORF">BU251_02780</name>
</gene>